<keyword evidence="2" id="KW-0560">Oxidoreductase</keyword>
<dbReference type="InterPro" id="IPR050767">
    <property type="entry name" value="Sel1_AlgK"/>
</dbReference>
<dbReference type="InterPro" id="IPR006597">
    <property type="entry name" value="Sel1-like"/>
</dbReference>
<dbReference type="EMBL" id="JWZX01002837">
    <property type="protein sequence ID" value="KOO26546.1"/>
    <property type="molecule type" value="Genomic_DNA"/>
</dbReference>
<evidence type="ECO:0000313" key="6">
    <source>
        <dbReference type="Proteomes" id="UP000037460"/>
    </source>
</evidence>
<proteinExistence type="inferred from homology"/>
<dbReference type="AlphaFoldDB" id="A0A0M0JIY0"/>
<feature type="signal peptide" evidence="3">
    <location>
        <begin position="1"/>
        <end position="29"/>
    </location>
</feature>
<comment type="similarity">
    <text evidence="1">Belongs to the sel-1 family.</text>
</comment>
<keyword evidence="3" id="KW-0732">Signal</keyword>
<organism evidence="5 6">
    <name type="scientific">Chrysochromulina tobinii</name>
    <dbReference type="NCBI Taxonomy" id="1460289"/>
    <lineage>
        <taxon>Eukaryota</taxon>
        <taxon>Haptista</taxon>
        <taxon>Haptophyta</taxon>
        <taxon>Prymnesiophyceae</taxon>
        <taxon>Prymnesiales</taxon>
        <taxon>Chrysochromulinaceae</taxon>
        <taxon>Chrysochromulina</taxon>
    </lineage>
</organism>
<dbReference type="SUPFAM" id="SSF81901">
    <property type="entry name" value="HCP-like"/>
    <property type="match status" value="2"/>
</dbReference>
<name>A0A0M0JIY0_9EUKA</name>
<comment type="similarity">
    <text evidence="2">Belongs to the iron/ascorbate-dependent oxidoreductase family.</text>
</comment>
<dbReference type="PROSITE" id="PS51471">
    <property type="entry name" value="FE2OG_OXY"/>
    <property type="match status" value="1"/>
</dbReference>
<dbReference type="Pfam" id="PF08238">
    <property type="entry name" value="Sel1"/>
    <property type="match status" value="2"/>
</dbReference>
<dbReference type="SMART" id="SM00671">
    <property type="entry name" value="SEL1"/>
    <property type="match status" value="2"/>
</dbReference>
<keyword evidence="2" id="KW-0408">Iron</keyword>
<dbReference type="GO" id="GO:0046872">
    <property type="term" value="F:metal ion binding"/>
    <property type="evidence" value="ECO:0007669"/>
    <property type="project" value="UniProtKB-KW"/>
</dbReference>
<dbReference type="GO" id="GO:0016491">
    <property type="term" value="F:oxidoreductase activity"/>
    <property type="evidence" value="ECO:0007669"/>
    <property type="project" value="UniProtKB-KW"/>
</dbReference>
<dbReference type="PANTHER" id="PTHR11102">
    <property type="entry name" value="SEL-1-LIKE PROTEIN"/>
    <property type="match status" value="1"/>
</dbReference>
<dbReference type="OrthoDB" id="418134at2759"/>
<evidence type="ECO:0000313" key="5">
    <source>
        <dbReference type="EMBL" id="KOO26546.1"/>
    </source>
</evidence>
<feature type="domain" description="Fe2OG dioxygenase" evidence="4">
    <location>
        <begin position="153"/>
        <end position="244"/>
    </location>
</feature>
<reference evidence="6" key="1">
    <citation type="journal article" date="2015" name="PLoS Genet.">
        <title>Genome Sequence and Transcriptome Analyses of Chrysochromulina tobin: Metabolic Tools for Enhanced Algal Fitness in the Prominent Order Prymnesiales (Haptophyceae).</title>
        <authorList>
            <person name="Hovde B.T."/>
            <person name="Deodato C.R."/>
            <person name="Hunsperger H.M."/>
            <person name="Ryken S.A."/>
            <person name="Yost W."/>
            <person name="Jha R.K."/>
            <person name="Patterson J."/>
            <person name="Monnat R.J. Jr."/>
            <person name="Barlow S.B."/>
            <person name="Starkenburg S.R."/>
            <person name="Cattolico R.A."/>
        </authorList>
    </citation>
    <scope>NUCLEOTIDE SEQUENCE</scope>
    <source>
        <strain evidence="6">CCMP291</strain>
    </source>
</reference>
<feature type="chain" id="PRO_5005601823" evidence="3">
    <location>
        <begin position="30"/>
        <end position="448"/>
    </location>
</feature>
<dbReference type="SUPFAM" id="SSF51197">
    <property type="entry name" value="Clavaminate synthase-like"/>
    <property type="match status" value="1"/>
</dbReference>
<keyword evidence="6" id="KW-1185">Reference proteome</keyword>
<evidence type="ECO:0000259" key="4">
    <source>
        <dbReference type="PROSITE" id="PS51471"/>
    </source>
</evidence>
<dbReference type="PANTHER" id="PTHR11102:SF160">
    <property type="entry name" value="ERAD-ASSOCIATED E3 UBIQUITIN-PROTEIN LIGASE COMPONENT HRD3"/>
    <property type="match status" value="1"/>
</dbReference>
<protein>
    <submittedName>
        <fullName evidence="5">Sel1 repeat protein</fullName>
    </submittedName>
</protein>
<evidence type="ECO:0000256" key="3">
    <source>
        <dbReference type="SAM" id="SignalP"/>
    </source>
</evidence>
<dbReference type="InterPro" id="IPR005123">
    <property type="entry name" value="Oxoglu/Fe-dep_dioxygenase_dom"/>
</dbReference>
<comment type="caution">
    <text evidence="5">The sequence shown here is derived from an EMBL/GenBank/DDBJ whole genome shotgun (WGS) entry which is preliminary data.</text>
</comment>
<gene>
    <name evidence="5" type="ORF">Ctob_006976</name>
</gene>
<sequence>MHEASSRRAQLSRLSMLLASSFPSASALAAPSPLLFQQFGSTQPSSIGDWTGSESLGIAGSEAHIAGLGGSRRLHLLTQLMSAEERRALLVDLDGRQAAFDTALDTVDAQATFMCRVVEGGETMDGALAAHVAPVCARLQAFVQERFGSASACVSDVLIRRYLPTERRRLEAHFDVSSFATAIVSLSAASAYEGGLYVQAVPGVPSRRYVQLEAGDALLHRFDTMHGVHVPSGERLSLVVWFSEDERALREGSAPWVQREAEAGNPEAQFVLGGFHYRGDEFGYGPHDLTRAVRWLAAAARQGNALAQVHLGSMVQAGEVGGELLARAVREALYRAPSPLRSSGDDSLALYRAPEEEAAEAAVKLLTPTATAEAVAELYRRAAVQGHPSGQLALGRCYLSGEGVQRCNRRATEWLERAAAQGADENVAAAWAADELAALTRDADEPVK</sequence>
<evidence type="ECO:0000256" key="1">
    <source>
        <dbReference type="ARBA" id="ARBA00038101"/>
    </source>
</evidence>
<dbReference type="Proteomes" id="UP000037460">
    <property type="component" value="Unassembled WGS sequence"/>
</dbReference>
<keyword evidence="2" id="KW-0479">Metal-binding</keyword>
<dbReference type="InterPro" id="IPR011990">
    <property type="entry name" value="TPR-like_helical_dom_sf"/>
</dbReference>
<dbReference type="Gene3D" id="1.25.40.10">
    <property type="entry name" value="Tetratricopeptide repeat domain"/>
    <property type="match status" value="1"/>
</dbReference>
<accession>A0A0M0JIY0</accession>
<evidence type="ECO:0000256" key="2">
    <source>
        <dbReference type="RuleBase" id="RU003682"/>
    </source>
</evidence>
<dbReference type="Gene3D" id="2.60.120.620">
    <property type="entry name" value="q2cbj1_9rhob like domain"/>
    <property type="match status" value="1"/>
</dbReference>